<gene>
    <name evidence="2" type="ORF">DEO72_LG5g123</name>
</gene>
<evidence type="ECO:0000313" key="3">
    <source>
        <dbReference type="Proteomes" id="UP000501690"/>
    </source>
</evidence>
<evidence type="ECO:0000313" key="2">
    <source>
        <dbReference type="EMBL" id="QCD92065.1"/>
    </source>
</evidence>
<dbReference type="EMBL" id="CP039349">
    <property type="protein sequence ID" value="QCD92065.1"/>
    <property type="molecule type" value="Genomic_DNA"/>
</dbReference>
<feature type="region of interest" description="Disordered" evidence="1">
    <location>
        <begin position="51"/>
        <end position="71"/>
    </location>
</feature>
<reference evidence="2 3" key="1">
    <citation type="submission" date="2019-04" db="EMBL/GenBank/DDBJ databases">
        <title>An improved genome assembly and genetic linkage map for asparagus bean, Vigna unguiculata ssp. sesquipedialis.</title>
        <authorList>
            <person name="Xia Q."/>
            <person name="Zhang R."/>
            <person name="Dong Y."/>
        </authorList>
    </citation>
    <scope>NUCLEOTIDE SEQUENCE [LARGE SCALE GENOMIC DNA]</scope>
    <source>
        <tissue evidence="2">Leaf</tissue>
    </source>
</reference>
<name>A0A4D6LU08_VIGUN</name>
<keyword evidence="3" id="KW-1185">Reference proteome</keyword>
<proteinExistence type="predicted"/>
<dbReference type="Proteomes" id="UP000501690">
    <property type="component" value="Linkage Group LG5"/>
</dbReference>
<evidence type="ECO:0000256" key="1">
    <source>
        <dbReference type="SAM" id="MobiDB-lite"/>
    </source>
</evidence>
<protein>
    <submittedName>
        <fullName evidence="2">Uncharacterized protein</fullName>
    </submittedName>
</protein>
<accession>A0A4D6LU08</accession>
<dbReference type="AlphaFoldDB" id="A0A4D6LU08"/>
<organism evidence="2 3">
    <name type="scientific">Vigna unguiculata</name>
    <name type="common">Cowpea</name>
    <dbReference type="NCBI Taxonomy" id="3917"/>
    <lineage>
        <taxon>Eukaryota</taxon>
        <taxon>Viridiplantae</taxon>
        <taxon>Streptophyta</taxon>
        <taxon>Embryophyta</taxon>
        <taxon>Tracheophyta</taxon>
        <taxon>Spermatophyta</taxon>
        <taxon>Magnoliopsida</taxon>
        <taxon>eudicotyledons</taxon>
        <taxon>Gunneridae</taxon>
        <taxon>Pentapetalae</taxon>
        <taxon>rosids</taxon>
        <taxon>fabids</taxon>
        <taxon>Fabales</taxon>
        <taxon>Fabaceae</taxon>
        <taxon>Papilionoideae</taxon>
        <taxon>50 kb inversion clade</taxon>
        <taxon>NPAAA clade</taxon>
        <taxon>indigoferoid/millettioid clade</taxon>
        <taxon>Phaseoleae</taxon>
        <taxon>Vigna</taxon>
    </lineage>
</organism>
<sequence length="90" mass="9741">MVKIGVGNGRLKKWFELGSGTLLHALIARISNGSVDCYLRVKTATPLLRRRHAGSQNTANMGRFNGDANAKGTRLLRSAPTKVRSCCEDG</sequence>